<keyword evidence="2" id="KW-1185">Reference proteome</keyword>
<gene>
    <name evidence="1" type="ordered locus">KSE_36270</name>
</gene>
<dbReference type="EMBL" id="AP010968">
    <property type="protein sequence ID" value="BAJ29431.1"/>
    <property type="molecule type" value="Genomic_DNA"/>
</dbReference>
<proteinExistence type="predicted"/>
<dbReference type="AlphaFoldDB" id="E4NE00"/>
<organism evidence="1 2">
    <name type="scientific">Kitasatospora setae (strain ATCC 33774 / DSM 43861 / JCM 3304 / KCC A-0304 / NBRC 14216 / KM-6054)</name>
    <name type="common">Streptomyces setae</name>
    <dbReference type="NCBI Taxonomy" id="452652"/>
    <lineage>
        <taxon>Bacteria</taxon>
        <taxon>Bacillati</taxon>
        <taxon>Actinomycetota</taxon>
        <taxon>Actinomycetes</taxon>
        <taxon>Kitasatosporales</taxon>
        <taxon>Streptomycetaceae</taxon>
        <taxon>Kitasatospora</taxon>
    </lineage>
</organism>
<dbReference type="PATRIC" id="fig|452652.3.peg.3626"/>
<dbReference type="HOGENOM" id="CLU_157166_0_0_11"/>
<dbReference type="STRING" id="452652.KSE_36270"/>
<name>E4NE00_KITSK</name>
<dbReference type="eggNOG" id="ENOG5032099">
    <property type="taxonomic scope" value="Bacteria"/>
</dbReference>
<sequence>MSAAAPPPRLPVDLSAVLALLAGAATAAVLGPLGELRPGWFALTAFAAACAALGARSRPAAAPLIGPAVWLFHNGFAEHRHAELGWSATEPAHLALLTAAALLPALLPARRPARGHVLEALPRKIRTHLLHRR</sequence>
<evidence type="ECO:0000313" key="2">
    <source>
        <dbReference type="Proteomes" id="UP000007076"/>
    </source>
</evidence>
<dbReference type="KEGG" id="ksk:KSE_36270"/>
<reference evidence="1 2" key="1">
    <citation type="journal article" date="2010" name="DNA Res.">
        <title>Genome sequence of Kitasatospora setae NBRC 14216T: an evolutionary snapshot of the family Streptomycetaceae.</title>
        <authorList>
            <person name="Ichikawa N."/>
            <person name="Oguchi A."/>
            <person name="Ikeda H."/>
            <person name="Ishikawa J."/>
            <person name="Kitani S."/>
            <person name="Watanabe Y."/>
            <person name="Nakamura S."/>
            <person name="Katano Y."/>
            <person name="Kishi E."/>
            <person name="Sasagawa M."/>
            <person name="Ankai A."/>
            <person name="Fukui S."/>
            <person name="Hashimoto Y."/>
            <person name="Kamata S."/>
            <person name="Otoguro M."/>
            <person name="Tanikawa S."/>
            <person name="Nihira T."/>
            <person name="Horinouchi S."/>
            <person name="Ohnishi Y."/>
            <person name="Hayakawa M."/>
            <person name="Kuzuyama T."/>
            <person name="Arisawa A."/>
            <person name="Nomoto F."/>
            <person name="Miura H."/>
            <person name="Takahashi Y."/>
            <person name="Fujita N."/>
        </authorList>
    </citation>
    <scope>NUCLEOTIDE SEQUENCE [LARGE SCALE GENOMIC DNA]</scope>
    <source>
        <strain evidence="2">ATCC 33774 / DSM 43861 / JCM 3304 / KCC A-0304 / NBRC 14216 / KM-6054</strain>
    </source>
</reference>
<evidence type="ECO:0000313" key="1">
    <source>
        <dbReference type="EMBL" id="BAJ29431.1"/>
    </source>
</evidence>
<dbReference type="RefSeq" id="WP_014136737.1">
    <property type="nucleotide sequence ID" value="NC_016109.1"/>
</dbReference>
<dbReference type="Proteomes" id="UP000007076">
    <property type="component" value="Chromosome"/>
</dbReference>
<protein>
    <submittedName>
        <fullName evidence="1">Uncharacterized protein</fullName>
    </submittedName>
</protein>
<accession>E4NE00</accession>